<evidence type="ECO:0000313" key="3">
    <source>
        <dbReference type="EMBL" id="QJB02112.1"/>
    </source>
</evidence>
<keyword evidence="1" id="KW-0812">Transmembrane</keyword>
<sequence length="45" mass="5092">MIGVIAFVILAVVFALVAYPCFEWGVALLGRYAKWLEKKGWLPHD</sequence>
<accession>A0A6M3MBC6</accession>
<organism evidence="3">
    <name type="scientific">viral metagenome</name>
    <dbReference type="NCBI Taxonomy" id="1070528"/>
    <lineage>
        <taxon>unclassified sequences</taxon>
        <taxon>metagenomes</taxon>
        <taxon>organismal metagenomes</taxon>
    </lineage>
</organism>
<dbReference type="EMBL" id="MT143672">
    <property type="protein sequence ID" value="QJA99876.1"/>
    <property type="molecule type" value="Genomic_DNA"/>
</dbReference>
<dbReference type="EMBL" id="MT143759">
    <property type="protein sequence ID" value="QJB02112.1"/>
    <property type="molecule type" value="Genomic_DNA"/>
</dbReference>
<keyword evidence="1" id="KW-0472">Membrane</keyword>
<keyword evidence="1" id="KW-1133">Transmembrane helix</keyword>
<proteinExistence type="predicted"/>
<feature type="transmembrane region" description="Helical" evidence="1">
    <location>
        <begin position="6"/>
        <end position="29"/>
    </location>
</feature>
<protein>
    <submittedName>
        <fullName evidence="3">Uncharacterized protein</fullName>
    </submittedName>
</protein>
<dbReference type="AlphaFoldDB" id="A0A6M3MBC6"/>
<gene>
    <name evidence="2" type="ORF">MM171A00787_0011</name>
    <name evidence="3" type="ORF">MM171B01451_0007</name>
</gene>
<evidence type="ECO:0000313" key="2">
    <source>
        <dbReference type="EMBL" id="QJA99876.1"/>
    </source>
</evidence>
<evidence type="ECO:0000256" key="1">
    <source>
        <dbReference type="SAM" id="Phobius"/>
    </source>
</evidence>
<reference evidence="3" key="1">
    <citation type="submission" date="2020-03" db="EMBL/GenBank/DDBJ databases">
        <title>The deep terrestrial virosphere.</title>
        <authorList>
            <person name="Holmfeldt K."/>
            <person name="Nilsson E."/>
            <person name="Simone D."/>
            <person name="Lopez-Fernandez M."/>
            <person name="Wu X."/>
            <person name="de Brujin I."/>
            <person name="Lundin D."/>
            <person name="Andersson A."/>
            <person name="Bertilsson S."/>
            <person name="Dopson M."/>
        </authorList>
    </citation>
    <scope>NUCLEOTIDE SEQUENCE</scope>
    <source>
        <strain evidence="2">MM171A00787</strain>
        <strain evidence="3">MM171B01451</strain>
    </source>
</reference>
<name>A0A6M3MBC6_9ZZZZ</name>